<comment type="caution">
    <text evidence="1">The sequence shown here is derived from an EMBL/GenBank/DDBJ whole genome shotgun (WGS) entry which is preliminary data.</text>
</comment>
<evidence type="ECO:0000313" key="1">
    <source>
        <dbReference type="EMBL" id="NYI08875.1"/>
    </source>
</evidence>
<name>A0A7Z0C0P1_9ACTN</name>
<protein>
    <submittedName>
        <fullName evidence="1">Uncharacterized protein</fullName>
    </submittedName>
</protein>
<evidence type="ECO:0000313" key="2">
    <source>
        <dbReference type="Proteomes" id="UP000537326"/>
    </source>
</evidence>
<sequence>MSPLVAATDAHARADSPALRLVDVQEADPAVMAEADVTAWEIALDRIELDVMRGERNLARGLEFRTDPWDLPDDDIGPLPPQLVDRAAGIHRRQHALIEKMSRTLHHTLRQQAVAEAASRDHGAAAYPVYVDVAI</sequence>
<dbReference type="Proteomes" id="UP000537326">
    <property type="component" value="Unassembled WGS sequence"/>
</dbReference>
<accession>A0A7Z0C0P1</accession>
<gene>
    <name evidence="1" type="ORF">BKA05_000390</name>
</gene>
<keyword evidence="2" id="KW-1185">Reference proteome</keyword>
<organism evidence="1 2">
    <name type="scientific">Nocardioides marinus</name>
    <dbReference type="NCBI Taxonomy" id="374514"/>
    <lineage>
        <taxon>Bacteria</taxon>
        <taxon>Bacillati</taxon>
        <taxon>Actinomycetota</taxon>
        <taxon>Actinomycetes</taxon>
        <taxon>Propionibacteriales</taxon>
        <taxon>Nocardioidaceae</taxon>
        <taxon>Nocardioides</taxon>
    </lineage>
</organism>
<reference evidence="1 2" key="1">
    <citation type="submission" date="2020-07" db="EMBL/GenBank/DDBJ databases">
        <title>Sequencing the genomes of 1000 actinobacteria strains.</title>
        <authorList>
            <person name="Klenk H.-P."/>
        </authorList>
    </citation>
    <scope>NUCLEOTIDE SEQUENCE [LARGE SCALE GENOMIC DNA]</scope>
    <source>
        <strain evidence="1 2">DSM 18248</strain>
    </source>
</reference>
<proteinExistence type="predicted"/>
<dbReference type="RefSeq" id="WP_179529929.1">
    <property type="nucleotide sequence ID" value="NZ_BAAAPP010000002.1"/>
</dbReference>
<dbReference type="EMBL" id="JACBZI010000001">
    <property type="protein sequence ID" value="NYI08875.1"/>
    <property type="molecule type" value="Genomic_DNA"/>
</dbReference>
<dbReference type="AlphaFoldDB" id="A0A7Z0C0P1"/>